<feature type="transmembrane region" description="Helical" evidence="1">
    <location>
        <begin position="76"/>
        <end position="96"/>
    </location>
</feature>
<dbReference type="RefSeq" id="WP_138130091.1">
    <property type="nucleotide sequence ID" value="NZ_VBWO01000001.1"/>
</dbReference>
<keyword evidence="1" id="KW-1133">Transmembrane helix</keyword>
<dbReference type="EMBL" id="VBWO01000001">
    <property type="protein sequence ID" value="TLF41770.1"/>
    <property type="molecule type" value="Genomic_DNA"/>
</dbReference>
<dbReference type="Proteomes" id="UP000309885">
    <property type="component" value="Unassembled WGS sequence"/>
</dbReference>
<feature type="transmembrane region" description="Helical" evidence="1">
    <location>
        <begin position="102"/>
        <end position="121"/>
    </location>
</feature>
<gene>
    <name evidence="2" type="ORF">FEI15_00750</name>
</gene>
<dbReference type="AlphaFoldDB" id="A0A5R8LWX3"/>
<sequence length="137" mass="15579">MEILNGYLKNWRSMWSFANLRLPIGKRAFLQVAVTEFLLYFICALVANTIGVLLAPLTLLIGLSLFAFALFSMRRFISVGIPQILAVPMFIGPFYLFKYLGIFGLIAGFILLGCHFYITVFKAERKQNAEMKNEDLI</sequence>
<comment type="caution">
    <text evidence="2">The sequence shown here is derived from an EMBL/GenBank/DDBJ whole genome shotgun (WGS) entry which is preliminary data.</text>
</comment>
<organism evidence="2 3">
    <name type="scientific">Lacticaseibacillus zeae</name>
    <name type="common">Lactobacillus zeae</name>
    <dbReference type="NCBI Taxonomy" id="57037"/>
    <lineage>
        <taxon>Bacteria</taxon>
        <taxon>Bacillati</taxon>
        <taxon>Bacillota</taxon>
        <taxon>Bacilli</taxon>
        <taxon>Lactobacillales</taxon>
        <taxon>Lactobacillaceae</taxon>
        <taxon>Lacticaseibacillus</taxon>
    </lineage>
</organism>
<evidence type="ECO:0000313" key="2">
    <source>
        <dbReference type="EMBL" id="TLF41770.1"/>
    </source>
</evidence>
<evidence type="ECO:0000256" key="1">
    <source>
        <dbReference type="SAM" id="Phobius"/>
    </source>
</evidence>
<name>A0A5R8LWX3_LACZE</name>
<protein>
    <submittedName>
        <fullName evidence="2">Uncharacterized protein</fullName>
    </submittedName>
</protein>
<reference evidence="2 3" key="1">
    <citation type="submission" date="2019-05" db="EMBL/GenBank/DDBJ databases">
        <title>Genome-based reclassification of Lactobacillus casei as Lactobacillus casei subsp. casei. subsp.nov., description of Lactobacillus casei subsp. zeae subsp. nov., and emended description of Lactobacillus casei.</title>
        <authorList>
            <person name="Huang C.-H."/>
        </authorList>
    </citation>
    <scope>NUCLEOTIDE SEQUENCE [LARGE SCALE GENOMIC DNA]</scope>
    <source>
        <strain evidence="2 3">CRBIP24.44</strain>
    </source>
</reference>
<feature type="transmembrane region" description="Helical" evidence="1">
    <location>
        <begin position="53"/>
        <end position="71"/>
    </location>
</feature>
<keyword evidence="1" id="KW-0812">Transmembrane</keyword>
<accession>A0A5R8LWX3</accession>
<evidence type="ECO:0000313" key="3">
    <source>
        <dbReference type="Proteomes" id="UP000309885"/>
    </source>
</evidence>
<keyword evidence="1" id="KW-0472">Membrane</keyword>
<proteinExistence type="predicted"/>